<dbReference type="InterPro" id="IPR022691">
    <property type="entry name" value="Tscrpt_elong_fac_GreA/B_N"/>
</dbReference>
<sequence>MAEKKNVVTYSGLKKIEEELQDLKVNKRREIAAKIKEAREQGDLSENAEYDAAKDEQRDIEARIEQLEAMLKNIEVVDEDEVDTGVVGIGCKVIVYDYEYDEEVEYDIVGSSQADIMNNKISDESPVGMALKGAKVGEEVLVEAPDGEFKYRVLDIKRQEL</sequence>
<evidence type="ECO:0000313" key="13">
    <source>
        <dbReference type="EMBL" id="RGS41210.1"/>
    </source>
</evidence>
<evidence type="ECO:0000256" key="6">
    <source>
        <dbReference type="ARBA" id="ARBA00023163"/>
    </source>
</evidence>
<dbReference type="InterPro" id="IPR006359">
    <property type="entry name" value="Tscrpt_elong_fac_GreA"/>
</dbReference>
<dbReference type="InterPro" id="IPR036953">
    <property type="entry name" value="GreA/GreB_C_sf"/>
</dbReference>
<dbReference type="AlphaFoldDB" id="A0A412IR31"/>
<evidence type="ECO:0000256" key="4">
    <source>
        <dbReference type="ARBA" id="ARBA00023054"/>
    </source>
</evidence>
<dbReference type="FunFam" id="1.10.287.180:FF:000001">
    <property type="entry name" value="Transcription elongation factor GreA"/>
    <property type="match status" value="1"/>
</dbReference>
<keyword evidence="13" id="KW-0251">Elongation factor</keyword>
<evidence type="ECO:0000256" key="2">
    <source>
        <dbReference type="ARBA" id="ARBA00013729"/>
    </source>
</evidence>
<name>A0A412IR31_9FIRM</name>
<dbReference type="GO" id="GO:0032784">
    <property type="term" value="P:regulation of DNA-templated transcription elongation"/>
    <property type="evidence" value="ECO:0007669"/>
    <property type="project" value="UniProtKB-UniRule"/>
</dbReference>
<dbReference type="NCBIfam" id="NF001263">
    <property type="entry name" value="PRK00226.1-4"/>
    <property type="match status" value="1"/>
</dbReference>
<feature type="domain" description="Transcription elongation factor GreA/GreB C-terminal" evidence="11">
    <location>
        <begin position="84"/>
        <end position="157"/>
    </location>
</feature>
<comment type="caution">
    <text evidence="13">The sequence shown here is derived from an EMBL/GenBank/DDBJ whole genome shotgun (WGS) entry which is preliminary data.</text>
</comment>
<dbReference type="InterPro" id="IPR036805">
    <property type="entry name" value="Tscrpt_elong_fac_GreA/B_N_sf"/>
</dbReference>
<reference evidence="13 14" key="1">
    <citation type="submission" date="2018-08" db="EMBL/GenBank/DDBJ databases">
        <title>A genome reference for cultivated species of the human gut microbiota.</title>
        <authorList>
            <person name="Zou Y."/>
            <person name="Xue W."/>
            <person name="Luo G."/>
        </authorList>
    </citation>
    <scope>NUCLEOTIDE SEQUENCE [LARGE SCALE GENOMIC DNA]</scope>
    <source>
        <strain evidence="13 14">AF22-21</strain>
    </source>
</reference>
<keyword evidence="13" id="KW-0648">Protein biosynthesis</keyword>
<dbReference type="GO" id="GO:0006354">
    <property type="term" value="P:DNA-templated transcription elongation"/>
    <property type="evidence" value="ECO:0007669"/>
    <property type="project" value="TreeGrafter"/>
</dbReference>
<dbReference type="InterPro" id="IPR023459">
    <property type="entry name" value="Tscrpt_elong_fac_GreA/B_fam"/>
</dbReference>
<evidence type="ECO:0000313" key="14">
    <source>
        <dbReference type="Proteomes" id="UP000283295"/>
    </source>
</evidence>
<dbReference type="InterPro" id="IPR001437">
    <property type="entry name" value="Tscrpt_elong_fac_GreA/B_C"/>
</dbReference>
<gene>
    <name evidence="9" type="primary">greA</name>
    <name evidence="13" type="ORF">DWX94_08985</name>
</gene>
<dbReference type="InterPro" id="IPR028624">
    <property type="entry name" value="Tscrpt_elong_fac_GreA/B"/>
</dbReference>
<evidence type="ECO:0000256" key="7">
    <source>
        <dbReference type="ARBA" id="ARBA00024916"/>
    </source>
</evidence>
<dbReference type="SUPFAM" id="SSF54534">
    <property type="entry name" value="FKBP-like"/>
    <property type="match status" value="1"/>
</dbReference>
<dbReference type="InterPro" id="IPR018151">
    <property type="entry name" value="TF_GreA/GreB_CS"/>
</dbReference>
<keyword evidence="6 9" id="KW-0804">Transcription</keyword>
<comment type="similarity">
    <text evidence="1 9 10">Belongs to the GreA/GreB family.</text>
</comment>
<evidence type="ECO:0000256" key="10">
    <source>
        <dbReference type="RuleBase" id="RU000556"/>
    </source>
</evidence>
<evidence type="ECO:0000259" key="12">
    <source>
        <dbReference type="Pfam" id="PF03449"/>
    </source>
</evidence>
<dbReference type="Gene3D" id="3.10.50.30">
    <property type="entry name" value="Transcription elongation factor, GreA/GreB, C-terminal domain"/>
    <property type="match status" value="1"/>
</dbReference>
<proteinExistence type="inferred from homology"/>
<dbReference type="Pfam" id="PF03449">
    <property type="entry name" value="GreA_GreB_N"/>
    <property type="match status" value="1"/>
</dbReference>
<evidence type="ECO:0000256" key="8">
    <source>
        <dbReference type="ARBA" id="ARBA00030776"/>
    </source>
</evidence>
<dbReference type="PANTHER" id="PTHR30437">
    <property type="entry name" value="TRANSCRIPTION ELONGATION FACTOR GREA"/>
    <property type="match status" value="1"/>
</dbReference>
<dbReference type="Proteomes" id="UP000283295">
    <property type="component" value="Unassembled WGS sequence"/>
</dbReference>
<evidence type="ECO:0000259" key="11">
    <source>
        <dbReference type="Pfam" id="PF01272"/>
    </source>
</evidence>
<feature type="coiled-coil region" evidence="9">
    <location>
        <begin position="13"/>
        <end position="77"/>
    </location>
</feature>
<dbReference type="PIRSF" id="PIRSF006092">
    <property type="entry name" value="GreA_GreB"/>
    <property type="match status" value="1"/>
</dbReference>
<dbReference type="GO" id="GO:0003746">
    <property type="term" value="F:translation elongation factor activity"/>
    <property type="evidence" value="ECO:0007669"/>
    <property type="project" value="UniProtKB-KW"/>
</dbReference>
<dbReference type="PROSITE" id="PS00829">
    <property type="entry name" value="GREAB_1"/>
    <property type="match status" value="1"/>
</dbReference>
<dbReference type="OrthoDB" id="9808774at2"/>
<protein>
    <recommendedName>
        <fullName evidence="2 9">Transcription elongation factor GreA</fullName>
    </recommendedName>
    <alternativeName>
        <fullName evidence="8 9">Transcript cleavage factor GreA</fullName>
    </alternativeName>
</protein>
<keyword evidence="3 9" id="KW-0805">Transcription regulation</keyword>
<dbReference type="Gene3D" id="1.10.287.180">
    <property type="entry name" value="Transcription elongation factor, GreA/GreB, N-terminal domain"/>
    <property type="match status" value="1"/>
</dbReference>
<dbReference type="GO" id="GO:0003677">
    <property type="term" value="F:DNA binding"/>
    <property type="evidence" value="ECO:0007669"/>
    <property type="project" value="UniProtKB-UniRule"/>
</dbReference>
<keyword evidence="4 9" id="KW-0175">Coiled coil</keyword>
<dbReference type="EMBL" id="QRVK01000021">
    <property type="protein sequence ID" value="RGS41210.1"/>
    <property type="molecule type" value="Genomic_DNA"/>
</dbReference>
<dbReference type="Pfam" id="PF01272">
    <property type="entry name" value="GreA_GreB"/>
    <property type="match status" value="1"/>
</dbReference>
<evidence type="ECO:0000256" key="9">
    <source>
        <dbReference type="HAMAP-Rule" id="MF_00105"/>
    </source>
</evidence>
<accession>A0A412IR31</accession>
<comment type="function">
    <text evidence="7 9 10">Necessary for efficient RNA polymerase transcription elongation past template-encoded arresting sites. The arresting sites in DNA have the property of trapping a certain fraction of elongating RNA polymerases that pass through, resulting in locked ternary complexes. Cleavage of the nascent transcript by cleavage factors such as GreA or GreB allows the resumption of elongation from the new 3'terminus. GreA releases sequences of 2 to 3 nucleotides.</text>
</comment>
<evidence type="ECO:0000256" key="1">
    <source>
        <dbReference type="ARBA" id="ARBA00008213"/>
    </source>
</evidence>
<dbReference type="HAMAP" id="MF_00105">
    <property type="entry name" value="GreA_GreB"/>
    <property type="match status" value="1"/>
</dbReference>
<keyword evidence="5 9" id="KW-0238">DNA-binding</keyword>
<evidence type="ECO:0000256" key="5">
    <source>
        <dbReference type="ARBA" id="ARBA00023125"/>
    </source>
</evidence>
<dbReference type="GO" id="GO:0070063">
    <property type="term" value="F:RNA polymerase binding"/>
    <property type="evidence" value="ECO:0007669"/>
    <property type="project" value="InterPro"/>
</dbReference>
<evidence type="ECO:0000256" key="3">
    <source>
        <dbReference type="ARBA" id="ARBA00023015"/>
    </source>
</evidence>
<dbReference type="PANTHER" id="PTHR30437:SF4">
    <property type="entry name" value="TRANSCRIPTION ELONGATION FACTOR GREA"/>
    <property type="match status" value="1"/>
</dbReference>
<dbReference type="NCBIfam" id="TIGR01462">
    <property type="entry name" value="greA"/>
    <property type="match status" value="1"/>
</dbReference>
<feature type="domain" description="Transcription elongation factor GreA/GreB N-terminal" evidence="12">
    <location>
        <begin position="7"/>
        <end position="76"/>
    </location>
</feature>
<organism evidence="13 14">
    <name type="scientific">Coprococcus eutactus</name>
    <dbReference type="NCBI Taxonomy" id="33043"/>
    <lineage>
        <taxon>Bacteria</taxon>
        <taxon>Bacillati</taxon>
        <taxon>Bacillota</taxon>
        <taxon>Clostridia</taxon>
        <taxon>Lachnospirales</taxon>
        <taxon>Lachnospiraceae</taxon>
        <taxon>Coprococcus</taxon>
    </lineage>
</organism>
<dbReference type="SUPFAM" id="SSF46557">
    <property type="entry name" value="GreA transcript cleavage protein, N-terminal domain"/>
    <property type="match status" value="1"/>
</dbReference>